<feature type="non-terminal residue" evidence="1">
    <location>
        <position position="210"/>
    </location>
</feature>
<accession>A0A382Q5X5</accession>
<feature type="non-terminal residue" evidence="1">
    <location>
        <position position="1"/>
    </location>
</feature>
<organism evidence="1">
    <name type="scientific">marine metagenome</name>
    <dbReference type="NCBI Taxonomy" id="408172"/>
    <lineage>
        <taxon>unclassified sequences</taxon>
        <taxon>metagenomes</taxon>
        <taxon>ecological metagenomes</taxon>
    </lineage>
</organism>
<sequence length="210" mass="24063">VAWQQSASKMIFDFGEKYAIKIPISSVILDKIFPNKIRTTVFHVTDIKGGENLIKLQNGKKSVSAFFFMDTSYLMQGIKSNNGGTIAELDGNVIVSAASDIMSMPDKQGRRWIELVSFSQYDSKIENDVVDVIDELADKYNWHEDDFGYDDDSFGKYWQLQELLDNKSKSLLIKDYIDGMTKALKKNKKAVETALREYSNKRITKRSWDE</sequence>
<dbReference type="EMBL" id="UINC01112118">
    <property type="protein sequence ID" value="SVC80826.1"/>
    <property type="molecule type" value="Genomic_DNA"/>
</dbReference>
<name>A0A382Q5X5_9ZZZZ</name>
<reference evidence="1" key="1">
    <citation type="submission" date="2018-05" db="EMBL/GenBank/DDBJ databases">
        <authorList>
            <person name="Lanie J.A."/>
            <person name="Ng W.-L."/>
            <person name="Kazmierczak K.M."/>
            <person name="Andrzejewski T.M."/>
            <person name="Davidsen T.M."/>
            <person name="Wayne K.J."/>
            <person name="Tettelin H."/>
            <person name="Glass J.I."/>
            <person name="Rusch D."/>
            <person name="Podicherti R."/>
            <person name="Tsui H.-C.T."/>
            <person name="Winkler M.E."/>
        </authorList>
    </citation>
    <scope>NUCLEOTIDE SEQUENCE</scope>
</reference>
<gene>
    <name evidence="1" type="ORF">METZ01_LOCUS333680</name>
</gene>
<evidence type="ECO:0000313" key="1">
    <source>
        <dbReference type="EMBL" id="SVC80826.1"/>
    </source>
</evidence>
<dbReference type="AlphaFoldDB" id="A0A382Q5X5"/>
<proteinExistence type="predicted"/>
<protein>
    <submittedName>
        <fullName evidence="1">Uncharacterized protein</fullName>
    </submittedName>
</protein>